<sequence length="261" mass="29796">MNKRSIIPMLLMLFALQAVYPQVTTVRGQITSAEDGKVLPAVIISNISRQVNAVSGSDGNYAIRAAMGDTLSFSFTGFKTKNVTVDSPSCDVALGTDTLIFGEPVPVSRYSAIIEEREDNIYLLDDNLITRDSLLRIDPSTIESISILKGGDMHPADKPLTISIKLKPIYEAIVMEPGYETFLVTQRPKEFYTEWVLKTKNIFLVNEWNYRCDNPMQYSPQIYEAKIDYNPQNEYGLDVEYRLYMFFMYMDKKYRLGLENR</sequence>
<dbReference type="SUPFAM" id="SSF49464">
    <property type="entry name" value="Carboxypeptidase regulatory domain-like"/>
    <property type="match status" value="1"/>
</dbReference>
<evidence type="ECO:0000313" key="3">
    <source>
        <dbReference type="Proteomes" id="UP001596023"/>
    </source>
</evidence>
<comment type="caution">
    <text evidence="2">The sequence shown here is derived from an EMBL/GenBank/DDBJ whole genome shotgun (WGS) entry which is preliminary data.</text>
</comment>
<evidence type="ECO:0000313" key="2">
    <source>
        <dbReference type="EMBL" id="MFC4672228.1"/>
    </source>
</evidence>
<proteinExistence type="predicted"/>
<reference evidence="3" key="1">
    <citation type="journal article" date="2019" name="Int. J. Syst. Evol. Microbiol.">
        <title>The Global Catalogue of Microorganisms (GCM) 10K type strain sequencing project: providing services to taxonomists for standard genome sequencing and annotation.</title>
        <authorList>
            <consortium name="The Broad Institute Genomics Platform"/>
            <consortium name="The Broad Institute Genome Sequencing Center for Infectious Disease"/>
            <person name="Wu L."/>
            <person name="Ma J."/>
        </authorList>
    </citation>
    <scope>NUCLEOTIDE SEQUENCE [LARGE SCALE GENOMIC DNA]</scope>
    <source>
        <strain evidence="3">CCUG 66188</strain>
    </source>
</reference>
<protein>
    <submittedName>
        <fullName evidence="2">DUF6146 family protein</fullName>
    </submittedName>
</protein>
<evidence type="ECO:0000256" key="1">
    <source>
        <dbReference type="SAM" id="SignalP"/>
    </source>
</evidence>
<dbReference type="InterPro" id="IPR046144">
    <property type="entry name" value="DUF6146"/>
</dbReference>
<keyword evidence="1" id="KW-0732">Signal</keyword>
<dbReference type="Proteomes" id="UP001596023">
    <property type="component" value="Unassembled WGS sequence"/>
</dbReference>
<dbReference type="InterPro" id="IPR008969">
    <property type="entry name" value="CarboxyPept-like_regulatory"/>
</dbReference>
<gene>
    <name evidence="2" type="ORF">ACFO6W_00825</name>
</gene>
<keyword evidence="3" id="KW-1185">Reference proteome</keyword>
<dbReference type="Pfam" id="PF13715">
    <property type="entry name" value="CarbopepD_reg_2"/>
    <property type="match status" value="1"/>
</dbReference>
<feature type="chain" id="PRO_5046320802" evidence="1">
    <location>
        <begin position="21"/>
        <end position="261"/>
    </location>
</feature>
<dbReference type="Pfam" id="PF19643">
    <property type="entry name" value="DUF6146"/>
    <property type="match status" value="1"/>
</dbReference>
<organism evidence="2 3">
    <name type="scientific">Dysgonomonas termitidis</name>
    <dbReference type="NCBI Taxonomy" id="1516126"/>
    <lineage>
        <taxon>Bacteria</taxon>
        <taxon>Pseudomonadati</taxon>
        <taxon>Bacteroidota</taxon>
        <taxon>Bacteroidia</taxon>
        <taxon>Bacteroidales</taxon>
        <taxon>Dysgonomonadaceae</taxon>
        <taxon>Dysgonomonas</taxon>
    </lineage>
</organism>
<accession>A0ABV9KQ74</accession>
<dbReference type="RefSeq" id="WP_379993408.1">
    <property type="nucleotide sequence ID" value="NZ_JBHSGN010000005.1"/>
</dbReference>
<feature type="signal peptide" evidence="1">
    <location>
        <begin position="1"/>
        <end position="20"/>
    </location>
</feature>
<dbReference type="EMBL" id="JBHSGN010000005">
    <property type="protein sequence ID" value="MFC4672228.1"/>
    <property type="molecule type" value="Genomic_DNA"/>
</dbReference>
<name>A0ABV9KQ74_9BACT</name>